<dbReference type="SMART" id="SM00589">
    <property type="entry name" value="PRY"/>
    <property type="match status" value="1"/>
</dbReference>
<dbReference type="PANTHER" id="PTHR24103">
    <property type="entry name" value="E3 UBIQUITIN-PROTEIN LIGASE TRIM"/>
    <property type="match status" value="1"/>
</dbReference>
<dbReference type="PROSITE" id="PS50089">
    <property type="entry name" value="ZF_RING_2"/>
    <property type="match status" value="1"/>
</dbReference>
<comment type="subcellular location">
    <subcellularLocation>
        <location evidence="1">Cytoplasm</location>
    </subcellularLocation>
</comment>
<evidence type="ECO:0000256" key="7">
    <source>
        <dbReference type="PROSITE-ProRule" id="PRU00024"/>
    </source>
</evidence>
<sequence>MATKQSHLAEDLSCPICGSILQKPVVLFCRHRFCKVCLESQWNGGGSCECPLCCQPSSMGELIVNTTLEKTCEGFLERCKNDPLACKEHGETLTLFCLEDLEPTCSKCKSSANHQGHRLYPLNEASHDCKELKNALQPLQEKLKLFQKAKLTYRKVTFSLQSQEENTERQIREEFESLHQFLRDEEASRLTMLKQEKDQKTQMMSYRIEDLENDITSLSNTIRTVEQEMRSQDIPFLKNYKDTIKRTWRVPQDPEMTTGSLLDIAKHLGSFKFKVWERMMEIIQYTPVTLDPNTAASCFLLSEDLTTIQCCSQTIKLPENPERFDIGAEVLGYESFSSGRHSWDVEVKNNTYWVIGVASTSVSRKGKHVLTPAEGFWTIRLRNREYKACTAPWSPLTMTKEPQVVRVVLDMNRSRVTFYNPRERTPLFTYTDIVTLRAFPYFCSACKEHPLKVLPAWISIKTD</sequence>
<accession>A0A672QNR3</accession>
<dbReference type="SMART" id="SM00449">
    <property type="entry name" value="SPRY"/>
    <property type="match status" value="1"/>
</dbReference>
<dbReference type="InterPro" id="IPR013083">
    <property type="entry name" value="Znf_RING/FYVE/PHD"/>
</dbReference>
<dbReference type="InterPro" id="IPR043136">
    <property type="entry name" value="B30.2/SPRY_sf"/>
</dbReference>
<dbReference type="SMART" id="SM00184">
    <property type="entry name" value="RING"/>
    <property type="match status" value="1"/>
</dbReference>
<feature type="domain" description="B box-type" evidence="10">
    <location>
        <begin position="81"/>
        <end position="122"/>
    </location>
</feature>
<evidence type="ECO:0000256" key="8">
    <source>
        <dbReference type="SAM" id="Coils"/>
    </source>
</evidence>
<dbReference type="Pfam" id="PF00643">
    <property type="entry name" value="zf-B_box"/>
    <property type="match status" value="1"/>
</dbReference>
<evidence type="ECO:0000313" key="12">
    <source>
        <dbReference type="Ensembl" id="ENSSGRP00000077655.1"/>
    </source>
</evidence>
<keyword evidence="6" id="KW-0862">Zinc</keyword>
<keyword evidence="5 7" id="KW-0863">Zinc-finger</keyword>
<dbReference type="InterPro" id="IPR001841">
    <property type="entry name" value="Znf_RING"/>
</dbReference>
<dbReference type="SUPFAM" id="SSF49899">
    <property type="entry name" value="Concanavalin A-like lectins/glucanases"/>
    <property type="match status" value="1"/>
</dbReference>
<organism evidence="12 13">
    <name type="scientific">Sinocyclocheilus grahami</name>
    <name type="common">Dianchi golden-line fish</name>
    <name type="synonym">Barbus grahami</name>
    <dbReference type="NCBI Taxonomy" id="75366"/>
    <lineage>
        <taxon>Eukaryota</taxon>
        <taxon>Metazoa</taxon>
        <taxon>Chordata</taxon>
        <taxon>Craniata</taxon>
        <taxon>Vertebrata</taxon>
        <taxon>Euteleostomi</taxon>
        <taxon>Actinopterygii</taxon>
        <taxon>Neopterygii</taxon>
        <taxon>Teleostei</taxon>
        <taxon>Ostariophysi</taxon>
        <taxon>Cypriniformes</taxon>
        <taxon>Cyprinidae</taxon>
        <taxon>Cyprininae</taxon>
        <taxon>Sinocyclocheilus</taxon>
    </lineage>
</organism>
<proteinExistence type="inferred from homology"/>
<keyword evidence="4" id="KW-0479">Metal-binding</keyword>
<feature type="domain" description="B30.2/SPRY" evidence="11">
    <location>
        <begin position="268"/>
        <end position="460"/>
    </location>
</feature>
<dbReference type="Proteomes" id="UP000472262">
    <property type="component" value="Unassembled WGS sequence"/>
</dbReference>
<comment type="similarity">
    <text evidence="2">Belongs to the TRIM/RBCC family.</text>
</comment>
<dbReference type="InterPro" id="IPR006574">
    <property type="entry name" value="PRY"/>
</dbReference>
<dbReference type="AlphaFoldDB" id="A0A672QNR3"/>
<dbReference type="GO" id="GO:0008270">
    <property type="term" value="F:zinc ion binding"/>
    <property type="evidence" value="ECO:0007669"/>
    <property type="project" value="UniProtKB-KW"/>
</dbReference>
<reference evidence="12" key="1">
    <citation type="submission" date="2025-08" db="UniProtKB">
        <authorList>
            <consortium name="Ensembl"/>
        </authorList>
    </citation>
    <scope>IDENTIFICATION</scope>
</reference>
<keyword evidence="3" id="KW-0963">Cytoplasm</keyword>
<evidence type="ECO:0000259" key="9">
    <source>
        <dbReference type="PROSITE" id="PS50089"/>
    </source>
</evidence>
<dbReference type="InterPro" id="IPR003879">
    <property type="entry name" value="Butyrophylin_SPRY"/>
</dbReference>
<dbReference type="Pfam" id="PF00097">
    <property type="entry name" value="zf-C3HC4"/>
    <property type="match status" value="1"/>
</dbReference>
<dbReference type="SUPFAM" id="SSF57850">
    <property type="entry name" value="RING/U-box"/>
    <property type="match status" value="1"/>
</dbReference>
<evidence type="ECO:0000256" key="3">
    <source>
        <dbReference type="ARBA" id="ARBA00022490"/>
    </source>
</evidence>
<dbReference type="InterPro" id="IPR003877">
    <property type="entry name" value="SPRY_dom"/>
</dbReference>
<dbReference type="CDD" id="cd19777">
    <property type="entry name" value="Bbox2_TRIM35_C-IV"/>
    <property type="match status" value="1"/>
</dbReference>
<feature type="coiled-coil region" evidence="8">
    <location>
        <begin position="122"/>
        <end position="149"/>
    </location>
</feature>
<dbReference type="FunFam" id="2.60.120.920:FF:000004">
    <property type="entry name" value="Butyrophilin subfamily 1 member A1"/>
    <property type="match status" value="1"/>
</dbReference>
<dbReference type="Gene3D" id="3.30.40.10">
    <property type="entry name" value="Zinc/RING finger domain, C3HC4 (zinc finger)"/>
    <property type="match status" value="1"/>
</dbReference>
<evidence type="ECO:0000256" key="5">
    <source>
        <dbReference type="ARBA" id="ARBA00022771"/>
    </source>
</evidence>
<keyword evidence="8" id="KW-0175">Coiled coil</keyword>
<dbReference type="InterPro" id="IPR017907">
    <property type="entry name" value="Znf_RING_CS"/>
</dbReference>
<evidence type="ECO:0000256" key="2">
    <source>
        <dbReference type="ARBA" id="ARBA00008518"/>
    </source>
</evidence>
<evidence type="ECO:0000259" key="11">
    <source>
        <dbReference type="PROSITE" id="PS50188"/>
    </source>
</evidence>
<dbReference type="PROSITE" id="PS50188">
    <property type="entry name" value="B302_SPRY"/>
    <property type="match status" value="1"/>
</dbReference>
<dbReference type="CDD" id="cd12893">
    <property type="entry name" value="SPRY_PRY_TRIM35"/>
    <property type="match status" value="1"/>
</dbReference>
<dbReference type="Ensembl" id="ENSSGRT00000082672.1">
    <property type="protein sequence ID" value="ENSSGRP00000077655.1"/>
    <property type="gene ID" value="ENSSGRG00000039327.1"/>
</dbReference>
<evidence type="ECO:0000256" key="1">
    <source>
        <dbReference type="ARBA" id="ARBA00004496"/>
    </source>
</evidence>
<evidence type="ECO:0000256" key="6">
    <source>
        <dbReference type="ARBA" id="ARBA00022833"/>
    </source>
</evidence>
<gene>
    <name evidence="12" type="primary">LOC107567234</name>
</gene>
<dbReference type="PROSITE" id="PS00518">
    <property type="entry name" value="ZF_RING_1"/>
    <property type="match status" value="1"/>
</dbReference>
<dbReference type="SUPFAM" id="SSF57845">
    <property type="entry name" value="B-box zinc-binding domain"/>
    <property type="match status" value="1"/>
</dbReference>
<evidence type="ECO:0000313" key="13">
    <source>
        <dbReference type="Proteomes" id="UP000472262"/>
    </source>
</evidence>
<feature type="domain" description="RING-type" evidence="9">
    <location>
        <begin position="14"/>
        <end position="53"/>
    </location>
</feature>
<dbReference type="InterPro" id="IPR018957">
    <property type="entry name" value="Znf_C3HC4_RING-type"/>
</dbReference>
<protein>
    <submittedName>
        <fullName evidence="12">Zinc-binding protein A33-like</fullName>
    </submittedName>
</protein>
<dbReference type="PRINTS" id="PR01407">
    <property type="entry name" value="BUTYPHLNCDUF"/>
</dbReference>
<dbReference type="InterPro" id="IPR001870">
    <property type="entry name" value="B30.2/SPRY"/>
</dbReference>
<dbReference type="InterPro" id="IPR000315">
    <property type="entry name" value="Znf_B-box"/>
</dbReference>
<name>A0A672QNR3_SINGR</name>
<keyword evidence="13" id="KW-1185">Reference proteome</keyword>
<dbReference type="OMA" id="KMVCEEM"/>
<dbReference type="Gene3D" id="2.60.120.920">
    <property type="match status" value="1"/>
</dbReference>
<evidence type="ECO:0000256" key="4">
    <source>
        <dbReference type="ARBA" id="ARBA00022723"/>
    </source>
</evidence>
<dbReference type="Gene3D" id="3.30.160.60">
    <property type="entry name" value="Classic Zinc Finger"/>
    <property type="match status" value="1"/>
</dbReference>
<dbReference type="SMART" id="SM00336">
    <property type="entry name" value="BBOX"/>
    <property type="match status" value="1"/>
</dbReference>
<dbReference type="PROSITE" id="PS50119">
    <property type="entry name" value="ZF_BBOX"/>
    <property type="match status" value="1"/>
</dbReference>
<evidence type="ECO:0000259" key="10">
    <source>
        <dbReference type="PROSITE" id="PS50119"/>
    </source>
</evidence>
<dbReference type="InterPro" id="IPR050143">
    <property type="entry name" value="TRIM/RBCC"/>
</dbReference>
<dbReference type="InParanoid" id="A0A672QNR3"/>
<reference evidence="12" key="2">
    <citation type="submission" date="2025-09" db="UniProtKB">
        <authorList>
            <consortium name="Ensembl"/>
        </authorList>
    </citation>
    <scope>IDENTIFICATION</scope>
</reference>
<dbReference type="InterPro" id="IPR013320">
    <property type="entry name" value="ConA-like_dom_sf"/>
</dbReference>
<dbReference type="Pfam" id="PF00622">
    <property type="entry name" value="SPRY"/>
    <property type="match status" value="1"/>
</dbReference>
<dbReference type="GO" id="GO:0005737">
    <property type="term" value="C:cytoplasm"/>
    <property type="evidence" value="ECO:0007669"/>
    <property type="project" value="UniProtKB-SubCell"/>
</dbReference>
<dbReference type="Pfam" id="PF13765">
    <property type="entry name" value="PRY"/>
    <property type="match status" value="1"/>
</dbReference>